<keyword evidence="2" id="KW-1185">Reference proteome</keyword>
<evidence type="ECO:0000313" key="2">
    <source>
        <dbReference type="Proteomes" id="UP000238954"/>
    </source>
</evidence>
<organism evidence="1 2">
    <name type="scientific">Sphingopyxis lindanitolerans</name>
    <dbReference type="NCBI Taxonomy" id="2054227"/>
    <lineage>
        <taxon>Bacteria</taxon>
        <taxon>Pseudomonadati</taxon>
        <taxon>Pseudomonadota</taxon>
        <taxon>Alphaproteobacteria</taxon>
        <taxon>Sphingomonadales</taxon>
        <taxon>Sphingomonadaceae</taxon>
        <taxon>Sphingopyxis</taxon>
    </lineage>
</organism>
<dbReference type="AlphaFoldDB" id="A0A2S8B5K1"/>
<proteinExistence type="predicted"/>
<gene>
    <name evidence="1" type="ORF">CVO77_03585</name>
</gene>
<name>A0A2S8B5K1_9SPHN</name>
<protein>
    <submittedName>
        <fullName evidence="1">Uncharacterized protein</fullName>
    </submittedName>
</protein>
<dbReference type="EMBL" id="PHFW01000002">
    <property type="protein sequence ID" value="PQM27665.1"/>
    <property type="molecule type" value="Genomic_DNA"/>
</dbReference>
<sequence>MQPHPGLIENHERNFDMNTHSIIAAPGKPPTAFSMHHAAYLATVATYEAHCAAHEPADKESPLWRDYEASYEQLVAAMFETGVAAIKVPAANAVEVATKLAIIRAQEYWDCGGETMIPIVNALADDAMRFANGGAA</sequence>
<evidence type="ECO:0000313" key="1">
    <source>
        <dbReference type="EMBL" id="PQM27665.1"/>
    </source>
</evidence>
<comment type="caution">
    <text evidence="1">The sequence shown here is derived from an EMBL/GenBank/DDBJ whole genome shotgun (WGS) entry which is preliminary data.</text>
</comment>
<dbReference type="Proteomes" id="UP000238954">
    <property type="component" value="Chromosome"/>
</dbReference>
<reference evidence="2" key="1">
    <citation type="submission" date="2017-11" db="EMBL/GenBank/DDBJ databases">
        <title>The complete genome sequence of Sphingopyxis pomeranensis sp. nov. strain WS5A3p.</title>
        <authorList>
            <person name="Kaminski M.A."/>
        </authorList>
    </citation>
    <scope>NUCLEOTIDE SEQUENCE [LARGE SCALE GENOMIC DNA]</scope>
    <source>
        <strain evidence="2">WS5A3p</strain>
    </source>
</reference>
<accession>A0A2S8B5K1</accession>